<evidence type="ECO:0000256" key="1">
    <source>
        <dbReference type="ARBA" id="ARBA00004117"/>
    </source>
</evidence>
<name>A0A3B1C8G3_9ZZZZ</name>
<sequence>MGDIYKIREFGYLEKGMDLLIARQNVVASNVANLSTPGYKARKIVFEKAMNAAIGGGFSMKETHPKHFPLNLKGVYGVKPAYKVELSGAREDGNTVNLDKETMTGAENKGKFNLFATVWTKHMKNIMMPFDGAR</sequence>
<accession>A0A3B1C8G3</accession>
<evidence type="ECO:0000256" key="2">
    <source>
        <dbReference type="ARBA" id="ARBA00009677"/>
    </source>
</evidence>
<dbReference type="GO" id="GO:0030694">
    <property type="term" value="C:bacterial-type flagellum basal body, rod"/>
    <property type="evidence" value="ECO:0007669"/>
    <property type="project" value="InterPro"/>
</dbReference>
<dbReference type="PIRSF" id="PIRSF002889">
    <property type="entry name" value="Rod_FlgB"/>
    <property type="match status" value="1"/>
</dbReference>
<protein>
    <recommendedName>
        <fullName evidence="4">Flagellar basal body rod protein N-terminal domain-containing protein</fullName>
    </recommendedName>
</protein>
<evidence type="ECO:0000259" key="4">
    <source>
        <dbReference type="Pfam" id="PF00460"/>
    </source>
</evidence>
<dbReference type="InterPro" id="IPR001444">
    <property type="entry name" value="Flag_bb_rod_N"/>
</dbReference>
<evidence type="ECO:0000256" key="3">
    <source>
        <dbReference type="ARBA" id="ARBA00023143"/>
    </source>
</evidence>
<dbReference type="InterPro" id="IPR006300">
    <property type="entry name" value="FlgB"/>
</dbReference>
<feature type="domain" description="Flagellar basal body rod protein N-terminal" evidence="4">
    <location>
        <begin position="19"/>
        <end position="40"/>
    </location>
</feature>
<reference evidence="5" key="1">
    <citation type="submission" date="2018-06" db="EMBL/GenBank/DDBJ databases">
        <authorList>
            <person name="Zhirakovskaya E."/>
        </authorList>
    </citation>
    <scope>NUCLEOTIDE SEQUENCE</scope>
</reference>
<proteinExistence type="inferred from homology"/>
<evidence type="ECO:0000313" key="5">
    <source>
        <dbReference type="EMBL" id="VAX20178.1"/>
    </source>
</evidence>
<dbReference type="EMBL" id="UOGE01000052">
    <property type="protein sequence ID" value="VAX20178.1"/>
    <property type="molecule type" value="Genomic_DNA"/>
</dbReference>
<organism evidence="5">
    <name type="scientific">hydrothermal vent metagenome</name>
    <dbReference type="NCBI Taxonomy" id="652676"/>
    <lineage>
        <taxon>unclassified sequences</taxon>
        <taxon>metagenomes</taxon>
        <taxon>ecological metagenomes</taxon>
    </lineage>
</organism>
<dbReference type="NCBIfam" id="TIGR01396">
    <property type="entry name" value="FlgB"/>
    <property type="match status" value="1"/>
</dbReference>
<dbReference type="Pfam" id="PF00460">
    <property type="entry name" value="Flg_bb_rod"/>
    <property type="match status" value="1"/>
</dbReference>
<gene>
    <name evidence="5" type="ORF">MNBD_NITROSPINAE02-1239</name>
</gene>
<comment type="subcellular location">
    <subcellularLocation>
        <location evidence="1">Bacterial flagellum basal body</location>
    </subcellularLocation>
</comment>
<comment type="similarity">
    <text evidence="2">Belongs to the flagella basal body rod proteins family.</text>
</comment>
<dbReference type="PROSITE" id="PS00588">
    <property type="entry name" value="FLAGELLA_BB_ROD"/>
    <property type="match status" value="1"/>
</dbReference>
<dbReference type="InterPro" id="IPR019776">
    <property type="entry name" value="Flagellar_basal_body_rod_CS"/>
</dbReference>
<keyword evidence="3" id="KW-0975">Bacterial flagellum</keyword>
<dbReference type="GO" id="GO:0071973">
    <property type="term" value="P:bacterial-type flagellum-dependent cell motility"/>
    <property type="evidence" value="ECO:0007669"/>
    <property type="project" value="InterPro"/>
</dbReference>
<dbReference type="AlphaFoldDB" id="A0A3B1C8G3"/>